<evidence type="ECO:0000256" key="4">
    <source>
        <dbReference type="ARBA" id="ARBA00023125"/>
    </source>
</evidence>
<dbReference type="PROSITE" id="PS00463">
    <property type="entry name" value="ZN2_CY6_FUNGAL_1"/>
    <property type="match status" value="1"/>
</dbReference>
<gene>
    <name evidence="9" type="ORF">PMG11_10084</name>
</gene>
<evidence type="ECO:0000259" key="8">
    <source>
        <dbReference type="PROSITE" id="PS50048"/>
    </source>
</evidence>
<feature type="compositionally biased region" description="Low complexity" evidence="7">
    <location>
        <begin position="80"/>
        <end position="112"/>
    </location>
</feature>
<evidence type="ECO:0000256" key="5">
    <source>
        <dbReference type="ARBA" id="ARBA00023163"/>
    </source>
</evidence>
<dbReference type="GO" id="GO:0008270">
    <property type="term" value="F:zinc ion binding"/>
    <property type="evidence" value="ECO:0007669"/>
    <property type="project" value="InterPro"/>
</dbReference>
<dbReference type="InterPro" id="IPR007219">
    <property type="entry name" value="XnlR_reg_dom"/>
</dbReference>
<keyword evidence="6" id="KW-0539">Nucleus</keyword>
<feature type="region of interest" description="Disordered" evidence="7">
    <location>
        <begin position="45"/>
        <end position="116"/>
    </location>
</feature>
<dbReference type="Proteomes" id="UP000042958">
    <property type="component" value="Unassembled WGS sequence"/>
</dbReference>
<feature type="domain" description="Zn(2)-C6 fungal-type" evidence="8">
    <location>
        <begin position="14"/>
        <end position="44"/>
    </location>
</feature>
<keyword evidence="1" id="KW-0479">Metal-binding</keyword>
<dbReference type="InterPro" id="IPR036864">
    <property type="entry name" value="Zn2-C6_fun-type_DNA-bd_sf"/>
</dbReference>
<dbReference type="SMART" id="SM00906">
    <property type="entry name" value="Fungal_trans"/>
    <property type="match status" value="1"/>
</dbReference>
<dbReference type="STRING" id="104259.A0A0F7TY22"/>
<keyword evidence="3" id="KW-0805">Transcription regulation</keyword>
<dbReference type="OrthoDB" id="4337792at2759"/>
<dbReference type="Gene3D" id="4.10.240.10">
    <property type="entry name" value="Zn(2)-C6 fungal-type DNA-binding domain"/>
    <property type="match status" value="1"/>
</dbReference>
<dbReference type="SMART" id="SM00066">
    <property type="entry name" value="GAL4"/>
    <property type="match status" value="1"/>
</dbReference>
<dbReference type="SUPFAM" id="SSF57701">
    <property type="entry name" value="Zn2/Cys6 DNA-binding domain"/>
    <property type="match status" value="1"/>
</dbReference>
<dbReference type="PROSITE" id="PS50048">
    <property type="entry name" value="ZN2_CY6_FUNGAL_2"/>
    <property type="match status" value="1"/>
</dbReference>
<evidence type="ECO:0000313" key="9">
    <source>
        <dbReference type="EMBL" id="CEJ61553.1"/>
    </source>
</evidence>
<dbReference type="InterPro" id="IPR051430">
    <property type="entry name" value="Fungal_TF_Env_Response"/>
</dbReference>
<evidence type="ECO:0000256" key="1">
    <source>
        <dbReference type="ARBA" id="ARBA00022723"/>
    </source>
</evidence>
<evidence type="ECO:0000256" key="3">
    <source>
        <dbReference type="ARBA" id="ARBA00023015"/>
    </source>
</evidence>
<reference evidence="10" key="1">
    <citation type="journal article" date="2015" name="Genome Announc.">
        <title>Draft genome sequence of the fungus Penicillium brasilianum MG11.</title>
        <authorList>
            <person name="Horn F."/>
            <person name="Linde J."/>
            <person name="Mattern D.J."/>
            <person name="Walther G."/>
            <person name="Guthke R."/>
            <person name="Brakhage A.A."/>
            <person name="Valiante V."/>
        </authorList>
    </citation>
    <scope>NUCLEOTIDE SEQUENCE [LARGE SCALE GENOMIC DNA]</scope>
    <source>
        <strain evidence="10">MG11</strain>
    </source>
</reference>
<protein>
    <submittedName>
        <fullName evidence="9">Putative C6 zinc finger domain containing protein</fullName>
    </submittedName>
</protein>
<dbReference type="InterPro" id="IPR001138">
    <property type="entry name" value="Zn2Cys6_DnaBD"/>
</dbReference>
<proteinExistence type="predicted"/>
<feature type="compositionally biased region" description="Polar residues" evidence="7">
    <location>
        <begin position="68"/>
        <end position="79"/>
    </location>
</feature>
<dbReference type="PANTHER" id="PTHR31944:SF131">
    <property type="entry name" value="HEME-RESPONSIVE ZINC FINGER TRANSCRIPTION FACTOR HAP1"/>
    <property type="match status" value="1"/>
</dbReference>
<dbReference type="GO" id="GO:0000978">
    <property type="term" value="F:RNA polymerase II cis-regulatory region sequence-specific DNA binding"/>
    <property type="evidence" value="ECO:0007669"/>
    <property type="project" value="TreeGrafter"/>
</dbReference>
<evidence type="ECO:0000256" key="2">
    <source>
        <dbReference type="ARBA" id="ARBA00022833"/>
    </source>
</evidence>
<keyword evidence="4" id="KW-0238">DNA-binding</keyword>
<keyword evidence="10" id="KW-1185">Reference proteome</keyword>
<name>A0A0F7TY22_PENBI</name>
<keyword evidence="5" id="KW-0804">Transcription</keyword>
<organism evidence="9 10">
    <name type="scientific">Penicillium brasilianum</name>
    <dbReference type="NCBI Taxonomy" id="104259"/>
    <lineage>
        <taxon>Eukaryota</taxon>
        <taxon>Fungi</taxon>
        <taxon>Dikarya</taxon>
        <taxon>Ascomycota</taxon>
        <taxon>Pezizomycotina</taxon>
        <taxon>Eurotiomycetes</taxon>
        <taxon>Eurotiomycetidae</taxon>
        <taxon>Eurotiales</taxon>
        <taxon>Aspergillaceae</taxon>
        <taxon>Penicillium</taxon>
    </lineage>
</organism>
<dbReference type="GO" id="GO:0006351">
    <property type="term" value="P:DNA-templated transcription"/>
    <property type="evidence" value="ECO:0007669"/>
    <property type="project" value="InterPro"/>
</dbReference>
<dbReference type="CDD" id="cd00067">
    <property type="entry name" value="GAL4"/>
    <property type="match status" value="1"/>
</dbReference>
<keyword evidence="2" id="KW-0862">Zinc</keyword>
<sequence>MAESERRRRRPAVSCTLCRRRKIKCNRESPCSNCVRSKNPHCEYTSLSPPPRRWRAAAGQAVHVQRLSEPNTSESSNLASIPSSTCSESTSSSRHSVLAAPTSSTSPSASASLGSTREVEALRRQIRQLEEQLVKTTRQSITFNLSTPSIDSQTITTSSRLAGTFHMNETPSDGHTQPISRFVMHKTRIFGQSHWMSGVAQFRDILLMIDPIINEENSKAVIDMQKCKHLGKIIKERRKPPWPTPLTSDLPPKELADSLVDIYLRTTETIYRVFHIPTFKRDYESVWSAGRSPDSAFLVQLKLTLAIGATMYDDRFTLRRSAIRWVHEAQTWISEPEFKSRLHIQFLQTQILLLLAREIVGVEGSFIWVSAGELIRNAMYMGLHRDPEHLPQGTKFVSEVRRRIWNTVLELALYSSMESGGPPLLSLQDFDTHPPQNLDDEQIMLENPLLNTEQSFTDMSTSLALRKMFPTRLAIVKRLNGISDHSEYAETLRLDAELRVSYKNACKHIQAHNDESAASPSPFQRKILDFTLRRYLVALHSPYFRASQHETVYAFSRQVIVESSLKMWNYVSQRVPTEPSVQDCDDFRRMALCADGSLHSCAAQVYFMIASDLRAQLEEEEGLGPVTLRQDLLSVVTDCKSWSLESVRAGETNGKGYMFISMVSTLLDGLMRGLPKDQLSRMLVASAEEALASCIEVFETSLNEGSDDTGTSLDDMTDLTSFSSADLLGDWGFMGQQNQFDFGVTEPMNWVYTGYT</sequence>
<evidence type="ECO:0000256" key="7">
    <source>
        <dbReference type="SAM" id="MobiDB-lite"/>
    </source>
</evidence>
<dbReference type="PANTHER" id="PTHR31944">
    <property type="entry name" value="HEME-RESPONSIVE ZINC FINGER TRANSCRIPTION FACTOR HAP1"/>
    <property type="match status" value="1"/>
</dbReference>
<dbReference type="Pfam" id="PF04082">
    <property type="entry name" value="Fungal_trans"/>
    <property type="match status" value="1"/>
</dbReference>
<dbReference type="CDD" id="cd12148">
    <property type="entry name" value="fungal_TF_MHR"/>
    <property type="match status" value="1"/>
</dbReference>
<evidence type="ECO:0000313" key="10">
    <source>
        <dbReference type="Proteomes" id="UP000042958"/>
    </source>
</evidence>
<evidence type="ECO:0000256" key="6">
    <source>
        <dbReference type="ARBA" id="ARBA00023242"/>
    </source>
</evidence>
<accession>A0A0F7TY22</accession>
<dbReference type="GO" id="GO:0001228">
    <property type="term" value="F:DNA-binding transcription activator activity, RNA polymerase II-specific"/>
    <property type="evidence" value="ECO:0007669"/>
    <property type="project" value="TreeGrafter"/>
</dbReference>
<dbReference type="GO" id="GO:0005634">
    <property type="term" value="C:nucleus"/>
    <property type="evidence" value="ECO:0007669"/>
    <property type="project" value="TreeGrafter"/>
</dbReference>
<dbReference type="Pfam" id="PF00172">
    <property type="entry name" value="Zn_clus"/>
    <property type="match status" value="1"/>
</dbReference>
<dbReference type="EMBL" id="CDHK01000011">
    <property type="protein sequence ID" value="CEJ61553.1"/>
    <property type="molecule type" value="Genomic_DNA"/>
</dbReference>
<dbReference type="AlphaFoldDB" id="A0A0F7TY22"/>